<feature type="region of interest" description="Disordered" evidence="1">
    <location>
        <begin position="1"/>
        <end position="31"/>
    </location>
</feature>
<evidence type="ECO:0000313" key="3">
    <source>
        <dbReference type="Proteomes" id="UP001159363"/>
    </source>
</evidence>
<proteinExistence type="predicted"/>
<reference evidence="2 3" key="1">
    <citation type="submission" date="2023-02" db="EMBL/GenBank/DDBJ databases">
        <title>LHISI_Scaffold_Assembly.</title>
        <authorList>
            <person name="Stuart O.P."/>
            <person name="Cleave R."/>
            <person name="Magrath M.J.L."/>
            <person name="Mikheyev A.S."/>
        </authorList>
    </citation>
    <scope>NUCLEOTIDE SEQUENCE [LARGE SCALE GENOMIC DNA]</scope>
    <source>
        <strain evidence="2">Daus_M_001</strain>
        <tissue evidence="2">Leg muscle</tissue>
    </source>
</reference>
<sequence>MRVIEVNMDRRRNEGAGETGDRRENPPSGTIPTYENSVTRLVLNLVRLESRLVIAARRVLCSDKAALRHKISVCSNVFKSRVVEKLKSRLRPFTIHPASFQLDGLSAGAGRLRFMAWRHLSNPAWFINSAAVFQTSHGSWPHHEYSRLSPMCGAWHCNDIQTSLARHLAAIQPPQARRFAVIHRAASGTRQQAGIIWPEFVGSLLPARFRYIGELLPTPIKKRITTRVVKPAINSRGVVLKKCLFEGKKVIKKNFKKQGDCTQVKALMYDDMKVAIACLALRTRLNTVTPVSFPSIKTNFPTYTSSATQQKSAF</sequence>
<keyword evidence="3" id="KW-1185">Reference proteome</keyword>
<organism evidence="2 3">
    <name type="scientific">Dryococelus australis</name>
    <dbReference type="NCBI Taxonomy" id="614101"/>
    <lineage>
        <taxon>Eukaryota</taxon>
        <taxon>Metazoa</taxon>
        <taxon>Ecdysozoa</taxon>
        <taxon>Arthropoda</taxon>
        <taxon>Hexapoda</taxon>
        <taxon>Insecta</taxon>
        <taxon>Pterygota</taxon>
        <taxon>Neoptera</taxon>
        <taxon>Polyneoptera</taxon>
        <taxon>Phasmatodea</taxon>
        <taxon>Verophasmatodea</taxon>
        <taxon>Anareolatae</taxon>
        <taxon>Phasmatidae</taxon>
        <taxon>Eurycanthinae</taxon>
        <taxon>Dryococelus</taxon>
    </lineage>
</organism>
<comment type="caution">
    <text evidence="2">The sequence shown here is derived from an EMBL/GenBank/DDBJ whole genome shotgun (WGS) entry which is preliminary data.</text>
</comment>
<gene>
    <name evidence="2" type="ORF">PR048_011316</name>
</gene>
<accession>A0ABQ9HL82</accession>
<feature type="compositionally biased region" description="Basic and acidic residues" evidence="1">
    <location>
        <begin position="7"/>
        <end position="25"/>
    </location>
</feature>
<protein>
    <submittedName>
        <fullName evidence="2">Uncharacterized protein</fullName>
    </submittedName>
</protein>
<dbReference type="EMBL" id="JARBHB010000004">
    <property type="protein sequence ID" value="KAJ8885120.1"/>
    <property type="molecule type" value="Genomic_DNA"/>
</dbReference>
<name>A0ABQ9HL82_9NEOP</name>
<evidence type="ECO:0000313" key="2">
    <source>
        <dbReference type="EMBL" id="KAJ8885120.1"/>
    </source>
</evidence>
<dbReference type="Proteomes" id="UP001159363">
    <property type="component" value="Chromosome X"/>
</dbReference>
<evidence type="ECO:0000256" key="1">
    <source>
        <dbReference type="SAM" id="MobiDB-lite"/>
    </source>
</evidence>